<dbReference type="PANTHER" id="PTHR32046:SF12">
    <property type="entry name" value="AIG1-TYPE G DOMAIN-CONTAINING PROTEIN"/>
    <property type="match status" value="1"/>
</dbReference>
<gene>
    <name evidence="2" type="ORF">RFI_20020</name>
</gene>
<feature type="coiled-coil region" evidence="1">
    <location>
        <begin position="628"/>
        <end position="669"/>
    </location>
</feature>
<sequence>MTAVEKIRDEGIISEEMQQLKQWCDKLGLSQCFQVLASDEVNIESLENLQTLDEQDLNQICTLSNLKEEEKRLFMDALQNQKLNSLNKNNFELWCEGNGFGNYFKSLLEKGFQAKDTLCGLEKDKIKELGKSMKMSMGVCSKFVAAVEELRKQVTFKSRFHLKCLLIFFYKHASFFRDAFFFFFLVVQNVGVAQKLMDEKEMDTPDTLKRWCTQHKFPDYVASNLAKQGCLTLADLSKMHTSQRRFQSIVKQLQMNKKNLNNSMHNDVHNFKERKSIKAIILGVTGAGKTSLVNLLYIWGKGVGKIQEINEVLIPTKYYHSLSPSTELDATNQSKSQTQKCNVYQFTLVYESVQYELQLMDTPGLGDVEGIAKDDEHVQNILDTVSKTPELNAIVLMMNGSEPRISNRLQYVITKLIGIIPNICQQNLVVLLSNVNLRPNLNVDSLFNIKIPAEHVFYMNNEMFSIDPKTASKPTLEEVNFLYDTLKRKLKKFLDTASDMRITNTSEFRKLKEQRDEFKNKLMILQNHCSELNENKKELIDKIDQMLPNLKKLQGKNQSKYKPVSTTPFVRHATVIVMKIVDWKKQLYKDQTSSRNVMPCLETTARNADIITSRMYTFDNCDTKAELIEKASKDIAAKEELIKSLQTKLEDNEKEILEKQAQIKNLISDMKNICSDFNYSKEIELSIMLLEEKIELEQGRKNFDVVAAINSTLKYFKELKNLKLLSMQKFKFRQTGVLTLFTAGLNLLKDIRHTRITFIANILATL</sequence>
<dbReference type="Proteomes" id="UP000023152">
    <property type="component" value="Unassembled WGS sequence"/>
</dbReference>
<dbReference type="InterPro" id="IPR027417">
    <property type="entry name" value="P-loop_NTPase"/>
</dbReference>
<dbReference type="SUPFAM" id="SSF52540">
    <property type="entry name" value="P-loop containing nucleoside triphosphate hydrolases"/>
    <property type="match status" value="1"/>
</dbReference>
<evidence type="ECO:0000313" key="2">
    <source>
        <dbReference type="EMBL" id="ETO17306.1"/>
    </source>
</evidence>
<feature type="coiled-coil region" evidence="1">
    <location>
        <begin position="508"/>
        <end position="542"/>
    </location>
</feature>
<keyword evidence="3" id="KW-1185">Reference proteome</keyword>
<protein>
    <recommendedName>
        <fullName evidence="4">G domain-containing protein</fullName>
    </recommendedName>
</protein>
<dbReference type="Gene3D" id="3.40.50.300">
    <property type="entry name" value="P-loop containing nucleotide triphosphate hydrolases"/>
    <property type="match status" value="1"/>
</dbReference>
<reference evidence="2 3" key="1">
    <citation type="journal article" date="2013" name="Curr. Biol.">
        <title>The Genome of the Foraminiferan Reticulomyxa filosa.</title>
        <authorList>
            <person name="Glockner G."/>
            <person name="Hulsmann N."/>
            <person name="Schleicher M."/>
            <person name="Noegel A.A."/>
            <person name="Eichinger L."/>
            <person name="Gallinger C."/>
            <person name="Pawlowski J."/>
            <person name="Sierra R."/>
            <person name="Euteneuer U."/>
            <person name="Pillet L."/>
            <person name="Moustafa A."/>
            <person name="Platzer M."/>
            <person name="Groth M."/>
            <person name="Szafranski K."/>
            <person name="Schliwa M."/>
        </authorList>
    </citation>
    <scope>NUCLEOTIDE SEQUENCE [LARGE SCALE GENOMIC DNA]</scope>
</reference>
<evidence type="ECO:0008006" key="4">
    <source>
        <dbReference type="Google" id="ProtNLM"/>
    </source>
</evidence>
<name>X6MUG4_RETFI</name>
<evidence type="ECO:0000313" key="3">
    <source>
        <dbReference type="Proteomes" id="UP000023152"/>
    </source>
</evidence>
<dbReference type="EMBL" id="ASPP01016911">
    <property type="protein sequence ID" value="ETO17306.1"/>
    <property type="molecule type" value="Genomic_DNA"/>
</dbReference>
<keyword evidence="1" id="KW-0175">Coiled coil</keyword>
<comment type="caution">
    <text evidence="2">The sequence shown here is derived from an EMBL/GenBank/DDBJ whole genome shotgun (WGS) entry which is preliminary data.</text>
</comment>
<dbReference type="AlphaFoldDB" id="X6MUG4"/>
<dbReference type="PANTHER" id="PTHR32046">
    <property type="entry name" value="G DOMAIN-CONTAINING PROTEIN"/>
    <property type="match status" value="1"/>
</dbReference>
<dbReference type="CDD" id="cd00882">
    <property type="entry name" value="Ras_like_GTPase"/>
    <property type="match status" value="1"/>
</dbReference>
<proteinExistence type="predicted"/>
<organism evidence="2 3">
    <name type="scientific">Reticulomyxa filosa</name>
    <dbReference type="NCBI Taxonomy" id="46433"/>
    <lineage>
        <taxon>Eukaryota</taxon>
        <taxon>Sar</taxon>
        <taxon>Rhizaria</taxon>
        <taxon>Retaria</taxon>
        <taxon>Foraminifera</taxon>
        <taxon>Monothalamids</taxon>
        <taxon>Reticulomyxidae</taxon>
        <taxon>Reticulomyxa</taxon>
    </lineage>
</organism>
<dbReference type="OrthoDB" id="2386367at2759"/>
<accession>X6MUG4</accession>
<evidence type="ECO:0000256" key="1">
    <source>
        <dbReference type="SAM" id="Coils"/>
    </source>
</evidence>